<evidence type="ECO:0000313" key="2">
    <source>
        <dbReference type="EMBL" id="CAA9293201.1"/>
    </source>
</evidence>
<reference evidence="2" key="1">
    <citation type="submission" date="2020-02" db="EMBL/GenBank/DDBJ databases">
        <authorList>
            <person name="Meier V. D."/>
        </authorList>
    </citation>
    <scope>NUCLEOTIDE SEQUENCE</scope>
    <source>
        <strain evidence="2">AVDCRST_MAG92</strain>
    </source>
</reference>
<name>A0A6J4K1Z7_9CYAN</name>
<dbReference type="AlphaFoldDB" id="A0A6J4K1Z7"/>
<keyword evidence="1" id="KW-0472">Membrane</keyword>
<accession>A0A6J4K1Z7</accession>
<dbReference type="EMBL" id="CADCTM010000785">
    <property type="protein sequence ID" value="CAA9293201.1"/>
    <property type="molecule type" value="Genomic_DNA"/>
</dbReference>
<sequence length="99" mass="11366">MRFWRNWWQIVIFSIQHDPPQFVEYLMVSFAIALLVKQSLTPEWPYLVLSASLAAGAAVSMWVRVLIIPSRHSKIIKLLGVALIIYSFGVFAELAPYFP</sequence>
<feature type="transmembrane region" description="Helical" evidence="1">
    <location>
        <begin position="46"/>
        <end position="66"/>
    </location>
</feature>
<proteinExistence type="predicted"/>
<gene>
    <name evidence="2" type="ORF">AVDCRST_MAG92-4488</name>
</gene>
<keyword evidence="1" id="KW-1133">Transmembrane helix</keyword>
<feature type="transmembrane region" description="Helical" evidence="1">
    <location>
        <begin position="21"/>
        <end position="40"/>
    </location>
</feature>
<evidence type="ECO:0000256" key="1">
    <source>
        <dbReference type="SAM" id="Phobius"/>
    </source>
</evidence>
<organism evidence="2">
    <name type="scientific">uncultured Coleofasciculus sp</name>
    <dbReference type="NCBI Taxonomy" id="1267456"/>
    <lineage>
        <taxon>Bacteria</taxon>
        <taxon>Bacillati</taxon>
        <taxon>Cyanobacteriota</taxon>
        <taxon>Cyanophyceae</taxon>
        <taxon>Coleofasciculales</taxon>
        <taxon>Coleofasciculaceae</taxon>
        <taxon>Coleofasciculus</taxon>
        <taxon>environmental samples</taxon>
    </lineage>
</organism>
<keyword evidence="1" id="KW-0812">Transmembrane</keyword>
<protein>
    <submittedName>
        <fullName evidence="2">Uncharacterized protein</fullName>
    </submittedName>
</protein>
<feature type="transmembrane region" description="Helical" evidence="1">
    <location>
        <begin position="78"/>
        <end position="98"/>
    </location>
</feature>